<dbReference type="InterPro" id="IPR045864">
    <property type="entry name" value="aa-tRNA-synth_II/BPL/LPL"/>
</dbReference>
<sequence>MLLFHFKTLGSTHRWLQQHFFEIVDGASNTSIPCAGVTADKQTEAMEGVEWLSFPGNLCCSLLIPISEHISRKDWGLFSLIGASSLCTTLKGLTGLETTAEEIWTSWPGSVKSKKGKLGALLVDTMENPLENRWFALLSFSVNLNHSLATGCSKETISETCILEKLNERHISTEKCFLALYKQISKDFKLLFSGKVTPLLSSIRKWVNQEPCIRFKYEDEFFSGKLLDILDDGSGVVELSDGKQAIFHAGSVSKLECLNLSKEESIVEHYSRA</sequence>
<gene>
    <name evidence="1" type="ORF">HAT2_00766</name>
</gene>
<protein>
    <submittedName>
        <fullName evidence="1">Uncharacterized protein</fullName>
    </submittedName>
</protein>
<dbReference type="RefSeq" id="WP_114544635.1">
    <property type="nucleotide sequence ID" value="NZ_QQBG01000028.1"/>
</dbReference>
<dbReference type="EMBL" id="QQBG01000028">
    <property type="protein sequence ID" value="RDB31132.1"/>
    <property type="molecule type" value="Genomic_DNA"/>
</dbReference>
<organism evidence="1 2">
    <name type="scientific">Candidatus Similichlamydia laticola</name>
    <dbReference type="NCBI Taxonomy" id="2170265"/>
    <lineage>
        <taxon>Bacteria</taxon>
        <taxon>Pseudomonadati</taxon>
        <taxon>Chlamydiota</taxon>
        <taxon>Chlamydiia</taxon>
        <taxon>Parachlamydiales</taxon>
        <taxon>Candidatus Parilichlamydiaceae</taxon>
        <taxon>Candidatus Similichlamydia</taxon>
    </lineage>
</organism>
<dbReference type="SUPFAM" id="SSF55681">
    <property type="entry name" value="Class II aaRS and biotin synthetases"/>
    <property type="match status" value="1"/>
</dbReference>
<dbReference type="OrthoDB" id="9807064at2"/>
<keyword evidence="2" id="KW-1185">Reference proteome</keyword>
<evidence type="ECO:0000313" key="2">
    <source>
        <dbReference type="Proteomes" id="UP000253816"/>
    </source>
</evidence>
<proteinExistence type="predicted"/>
<evidence type="ECO:0000313" key="1">
    <source>
        <dbReference type="EMBL" id="RDB31132.1"/>
    </source>
</evidence>
<dbReference type="Gene3D" id="3.30.930.10">
    <property type="entry name" value="Bira Bifunctional Protein, Domain 2"/>
    <property type="match status" value="1"/>
</dbReference>
<comment type="caution">
    <text evidence="1">The sequence shown here is derived from an EMBL/GenBank/DDBJ whole genome shotgun (WGS) entry which is preliminary data.</text>
</comment>
<dbReference type="AlphaFoldDB" id="A0A369KC12"/>
<accession>A0A369KC12</accession>
<name>A0A369KC12_9BACT</name>
<dbReference type="Proteomes" id="UP000253816">
    <property type="component" value="Unassembled WGS sequence"/>
</dbReference>
<reference evidence="1 2" key="1">
    <citation type="submission" date="2018-07" db="EMBL/GenBank/DDBJ databases">
        <title>Comparative genomics of the Candidatus Parilichlamydiaceae reveals evidence of convergent evolution and genome reduction in the phylum Chlamydiae.</title>
        <authorList>
            <person name="Taylor-Brown A."/>
            <person name="Polkinghorne A."/>
        </authorList>
    </citation>
    <scope>NUCLEOTIDE SEQUENCE [LARGE SCALE GENOMIC DNA]</scope>
    <source>
        <strain evidence="1 2">Hat2</strain>
    </source>
</reference>